<dbReference type="PANTHER" id="PTHR43104:SF4">
    <property type="entry name" value="L-2-HYDROXYGLUTARATE DEHYDROGENASE, MITOCHONDRIAL"/>
    <property type="match status" value="1"/>
</dbReference>
<dbReference type="OrthoDB" id="498204at2759"/>
<dbReference type="RefSeq" id="XP_022627719.1">
    <property type="nucleotide sequence ID" value="XM_022773224.1"/>
</dbReference>
<evidence type="ECO:0000313" key="11">
    <source>
        <dbReference type="Proteomes" id="UP000054304"/>
    </source>
</evidence>
<evidence type="ECO:0000256" key="3">
    <source>
        <dbReference type="ARBA" id="ARBA00022827"/>
    </source>
</evidence>
<feature type="domain" description="FAD dependent oxidoreductase" evidence="9">
    <location>
        <begin position="36"/>
        <end position="402"/>
    </location>
</feature>
<keyword evidence="11" id="KW-1185">Reference proteome</keyword>
<comment type="similarity">
    <text evidence="6">Belongs to the L2HGDH family.</text>
</comment>
<name>A0A0C7N7Y2_9SACH</name>
<dbReference type="GeneID" id="34684909"/>
<dbReference type="Gene3D" id="3.30.9.10">
    <property type="entry name" value="D-Amino Acid Oxidase, subunit A, domain 2"/>
    <property type="match status" value="1"/>
</dbReference>
<keyword evidence="2" id="KW-0285">Flavoprotein</keyword>
<dbReference type="EC" id="1.1.99.2" evidence="7"/>
<dbReference type="Pfam" id="PF01266">
    <property type="entry name" value="DAO"/>
    <property type="match status" value="1"/>
</dbReference>
<dbReference type="InterPro" id="IPR006076">
    <property type="entry name" value="FAD-dep_OxRdtase"/>
</dbReference>
<evidence type="ECO:0000256" key="5">
    <source>
        <dbReference type="ARBA" id="ARBA00036066"/>
    </source>
</evidence>
<evidence type="ECO:0000256" key="8">
    <source>
        <dbReference type="ARBA" id="ARBA00041137"/>
    </source>
</evidence>
<dbReference type="STRING" id="1245769.A0A0C7N7Y2"/>
<dbReference type="InterPro" id="IPR036188">
    <property type="entry name" value="FAD/NAD-bd_sf"/>
</dbReference>
<dbReference type="SUPFAM" id="SSF51905">
    <property type="entry name" value="FAD/NAD(P)-binding domain"/>
    <property type="match status" value="1"/>
</dbReference>
<dbReference type="Proteomes" id="UP000054304">
    <property type="component" value="Unassembled WGS sequence"/>
</dbReference>
<accession>A0A0C7N7Y2</accession>
<keyword evidence="3" id="KW-0274">FAD</keyword>
<evidence type="ECO:0000256" key="4">
    <source>
        <dbReference type="ARBA" id="ARBA00023002"/>
    </source>
</evidence>
<proteinExistence type="inferred from homology"/>
<evidence type="ECO:0000313" key="10">
    <source>
        <dbReference type="EMBL" id="CEP61485.1"/>
    </source>
</evidence>
<evidence type="ECO:0000256" key="7">
    <source>
        <dbReference type="ARBA" id="ARBA00038878"/>
    </source>
</evidence>
<sequence length="408" mass="45010">MLKAIRSRRIYKSVVSSTIWRGLATSNNDTTDFSHAIIGGGVVGLSIAFELSKVAGNRVVLIEKNTALGMETSSRNSEVIHAGLYYPPDSLKTQLCIEGTNIIYNELTFPETGVVWKRCGKWIVAQNEEEMAYLEKLYDKASRQLGLPVEMISSSRADQEEPNIRVRKAALVSPTSGIISSHSLIQYLATHLDINGAEVAIGTQLTEMSYNRNRGYNLLCKSVVDSSGDAVEISVENVVNAGGLHAHKIANMLLPEDRHKQQYLGKGNYFSLSGRASYPVKRLIYPVPPKNKQSLGTHLTIDLDGKIRFGPDLEYVSSPTDYEVNGNNLENAVHAIRDYYPHVEPADLQPAYSGIRPKLGGPCDTTFEDFYIREEKGFPGFVNLLGIESPGLTASLAIGRYVRKIYHG</sequence>
<dbReference type="Gene3D" id="3.50.50.60">
    <property type="entry name" value="FAD/NAD(P)-binding domain"/>
    <property type="match status" value="1"/>
</dbReference>
<dbReference type="GO" id="GO:0047545">
    <property type="term" value="F:(S)-2-hydroxyglutarate dehydrogenase activity"/>
    <property type="evidence" value="ECO:0007669"/>
    <property type="project" value="UniProtKB-EC"/>
</dbReference>
<comment type="catalytic activity">
    <reaction evidence="5">
        <text>(S)-2-hydroxyglutarate + A = 2-oxoglutarate + AH2</text>
        <dbReference type="Rhea" id="RHEA:21252"/>
        <dbReference type="ChEBI" id="CHEBI:13193"/>
        <dbReference type="ChEBI" id="CHEBI:16782"/>
        <dbReference type="ChEBI" id="CHEBI:16810"/>
        <dbReference type="ChEBI" id="CHEBI:17499"/>
        <dbReference type="EC" id="1.1.99.2"/>
    </reaction>
</comment>
<organism evidence="10 11">
    <name type="scientific">Lachancea lanzarotensis</name>
    <dbReference type="NCBI Taxonomy" id="1245769"/>
    <lineage>
        <taxon>Eukaryota</taxon>
        <taxon>Fungi</taxon>
        <taxon>Dikarya</taxon>
        <taxon>Ascomycota</taxon>
        <taxon>Saccharomycotina</taxon>
        <taxon>Saccharomycetes</taxon>
        <taxon>Saccharomycetales</taxon>
        <taxon>Saccharomycetaceae</taxon>
        <taxon>Lachancea</taxon>
    </lineage>
</organism>
<evidence type="ECO:0000259" key="9">
    <source>
        <dbReference type="Pfam" id="PF01266"/>
    </source>
</evidence>
<reference evidence="10 11" key="1">
    <citation type="submission" date="2014-12" db="EMBL/GenBank/DDBJ databases">
        <authorList>
            <person name="Neuveglise Cecile"/>
        </authorList>
    </citation>
    <scope>NUCLEOTIDE SEQUENCE [LARGE SCALE GENOMIC DNA]</scope>
    <source>
        <strain evidence="10 11">CBS 12615</strain>
    </source>
</reference>
<gene>
    <name evidence="10" type="ORF">LALA0_S03e03906g</name>
</gene>
<dbReference type="HOGENOM" id="CLU_024775_1_0_1"/>
<evidence type="ECO:0000256" key="2">
    <source>
        <dbReference type="ARBA" id="ARBA00022630"/>
    </source>
</evidence>
<keyword evidence="4" id="KW-0560">Oxidoreductase</keyword>
<evidence type="ECO:0000256" key="6">
    <source>
        <dbReference type="ARBA" id="ARBA00037941"/>
    </source>
</evidence>
<dbReference type="AlphaFoldDB" id="A0A0C7N7Y2"/>
<comment type="cofactor">
    <cofactor evidence="1">
        <name>FAD</name>
        <dbReference type="ChEBI" id="CHEBI:57692"/>
    </cofactor>
</comment>
<protein>
    <recommendedName>
        <fullName evidence="8">L-2-hydroxyglutarate dehydrogenase, mitochondrial</fullName>
        <ecNumber evidence="7">1.1.99.2</ecNumber>
    </recommendedName>
</protein>
<evidence type="ECO:0000256" key="1">
    <source>
        <dbReference type="ARBA" id="ARBA00001974"/>
    </source>
</evidence>
<dbReference type="EMBL" id="LN736362">
    <property type="protein sequence ID" value="CEP61485.1"/>
    <property type="molecule type" value="Genomic_DNA"/>
</dbReference>
<dbReference type="PANTHER" id="PTHR43104">
    <property type="entry name" value="L-2-HYDROXYGLUTARATE DEHYDROGENASE, MITOCHONDRIAL"/>
    <property type="match status" value="1"/>
</dbReference>